<dbReference type="AlphaFoldDB" id="A0A8D8LEL9"/>
<reference evidence="1" key="1">
    <citation type="submission" date="2021-05" db="EMBL/GenBank/DDBJ databases">
        <authorList>
            <person name="Alioto T."/>
            <person name="Alioto T."/>
            <person name="Gomez Garrido J."/>
        </authorList>
    </citation>
    <scope>NUCLEOTIDE SEQUENCE</scope>
</reference>
<accession>A0A8D8LEL9</accession>
<proteinExistence type="predicted"/>
<organism evidence="1">
    <name type="scientific">Cacopsylla melanoneura</name>
    <dbReference type="NCBI Taxonomy" id="428564"/>
    <lineage>
        <taxon>Eukaryota</taxon>
        <taxon>Metazoa</taxon>
        <taxon>Ecdysozoa</taxon>
        <taxon>Arthropoda</taxon>
        <taxon>Hexapoda</taxon>
        <taxon>Insecta</taxon>
        <taxon>Pterygota</taxon>
        <taxon>Neoptera</taxon>
        <taxon>Paraneoptera</taxon>
        <taxon>Hemiptera</taxon>
        <taxon>Sternorrhyncha</taxon>
        <taxon>Psylloidea</taxon>
        <taxon>Psyllidae</taxon>
        <taxon>Psyllinae</taxon>
        <taxon>Cacopsylla</taxon>
    </lineage>
</organism>
<evidence type="ECO:0000313" key="1">
    <source>
        <dbReference type="EMBL" id="CAG6607078.1"/>
    </source>
</evidence>
<sequence>MNINLRRVCNYFYPNCVKRGDACYHFTTLTVTHYEKSTRIDPHFKKMYLTGKIKERQRIYSHTKFCSIPPIGSICPLQSTDTLASGKYTWLLMFQPLTLSPSIF</sequence>
<name>A0A8D8LEL9_9HEMI</name>
<protein>
    <submittedName>
        <fullName evidence="1">Uncharacterized protein</fullName>
    </submittedName>
</protein>
<dbReference type="EMBL" id="HBUF01006421">
    <property type="protein sequence ID" value="CAG6607078.1"/>
    <property type="molecule type" value="Transcribed_RNA"/>
</dbReference>